<evidence type="ECO:0000259" key="5">
    <source>
        <dbReference type="PROSITE" id="PS01124"/>
    </source>
</evidence>
<dbReference type="SMART" id="SM00065">
    <property type="entry name" value="GAF"/>
    <property type="match status" value="1"/>
</dbReference>
<dbReference type="CDD" id="cd06170">
    <property type="entry name" value="LuxR_C_like"/>
    <property type="match status" value="1"/>
</dbReference>
<dbReference type="Proteomes" id="UP000820669">
    <property type="component" value="Unassembled WGS sequence"/>
</dbReference>
<keyword evidence="1" id="KW-0805">Transcription regulation</keyword>
<dbReference type="Gene3D" id="1.10.10.60">
    <property type="entry name" value="Homeodomain-like"/>
    <property type="match status" value="1"/>
</dbReference>
<feature type="domain" description="HTH luxR-type" evidence="6">
    <location>
        <begin position="263"/>
        <end position="328"/>
    </location>
</feature>
<dbReference type="RefSeq" id="WP_169381341.1">
    <property type="nucleotide sequence ID" value="NZ_JAAXLA010000016.1"/>
</dbReference>
<dbReference type="SMART" id="SM00421">
    <property type="entry name" value="HTH_LUXR"/>
    <property type="match status" value="1"/>
</dbReference>
<name>A0ABX1SAQ0_9PSEU</name>
<dbReference type="InterPro" id="IPR018062">
    <property type="entry name" value="HTH_AraC-typ_CS"/>
</dbReference>
<dbReference type="PANTHER" id="PTHR46796">
    <property type="entry name" value="HTH-TYPE TRANSCRIPTIONAL ACTIVATOR RHAS-RELATED"/>
    <property type="match status" value="1"/>
</dbReference>
<dbReference type="InterPro" id="IPR036388">
    <property type="entry name" value="WH-like_DNA-bd_sf"/>
</dbReference>
<dbReference type="InterPro" id="IPR003018">
    <property type="entry name" value="GAF"/>
</dbReference>
<evidence type="ECO:0000313" key="7">
    <source>
        <dbReference type="EMBL" id="NMH97897.1"/>
    </source>
</evidence>
<evidence type="ECO:0000256" key="4">
    <source>
        <dbReference type="SAM" id="MobiDB-lite"/>
    </source>
</evidence>
<reference evidence="7 8" key="1">
    <citation type="submission" date="2020-04" db="EMBL/GenBank/DDBJ databases">
        <authorList>
            <person name="Klaysubun C."/>
            <person name="Duangmal K."/>
            <person name="Lipun K."/>
        </authorList>
    </citation>
    <scope>NUCLEOTIDE SEQUENCE [LARGE SCALE GENOMIC DNA]</scope>
    <source>
        <strain evidence="7 8">K10HN5</strain>
    </source>
</reference>
<dbReference type="PROSITE" id="PS50043">
    <property type="entry name" value="HTH_LUXR_2"/>
    <property type="match status" value="1"/>
</dbReference>
<dbReference type="Pfam" id="PF12833">
    <property type="entry name" value="HTH_18"/>
    <property type="match status" value="1"/>
</dbReference>
<dbReference type="PROSITE" id="PS01124">
    <property type="entry name" value="HTH_ARAC_FAMILY_2"/>
    <property type="match status" value="1"/>
</dbReference>
<sequence>MDDRALAVVAEVTRTAALPGSIDDRAQALLAPLRRLVPFAGACIALLDPEHRRLVPLVCRGYDARTRRYAAGSRILDIIESLGMHRSADPVCLRDLPEPTARLPLWADYLRPAGFCAGIGVSLFTPDGRHLGILALHTDTPAHPTDSARDLIGMLAPTMAVALDPLRLIATSAQIVQRAQAGVVLTDSGAALPLPGLPSHTLLCSGSPVLDAVARQLADGATYCTFLCPSSAADVPGGYLRITALACPNQPLQHLAAAVLISSPGNLYGLSARQLEILGYLVENYSRRRIATALGVTEYAVVAHIADVMSKLGARNVALAALQANREGLFVPRLLSSRNPDGDPAELDRPGPGPQDGRAATSLDRAIDAIHTHPERRFTLAQLAGIAHVSVRRLDAGFQHRVGTSPMRYLHAVRLRRVHDDLRRADPATDTVSRIAARNGFLHVGRFAAAYRAAYGTTPSETLRSRA</sequence>
<comment type="caution">
    <text evidence="7">The sequence shown here is derived from an EMBL/GenBank/DDBJ whole genome shotgun (WGS) entry which is preliminary data.</text>
</comment>
<dbReference type="Gene3D" id="3.30.450.40">
    <property type="match status" value="1"/>
</dbReference>
<dbReference type="InterPro" id="IPR009057">
    <property type="entry name" value="Homeodomain-like_sf"/>
</dbReference>
<dbReference type="InterPro" id="IPR000792">
    <property type="entry name" value="Tscrpt_reg_LuxR_C"/>
</dbReference>
<evidence type="ECO:0000256" key="3">
    <source>
        <dbReference type="ARBA" id="ARBA00023163"/>
    </source>
</evidence>
<dbReference type="SUPFAM" id="SSF46689">
    <property type="entry name" value="Homeodomain-like"/>
    <property type="match status" value="1"/>
</dbReference>
<dbReference type="InterPro" id="IPR016032">
    <property type="entry name" value="Sig_transdc_resp-reg_C-effctor"/>
</dbReference>
<dbReference type="SUPFAM" id="SSF46894">
    <property type="entry name" value="C-terminal effector domain of the bipartite response regulators"/>
    <property type="match status" value="1"/>
</dbReference>
<dbReference type="InterPro" id="IPR029016">
    <property type="entry name" value="GAF-like_dom_sf"/>
</dbReference>
<gene>
    <name evidence="7" type="ORF">HF526_11325</name>
</gene>
<proteinExistence type="predicted"/>
<keyword evidence="3" id="KW-0804">Transcription</keyword>
<dbReference type="Pfam" id="PF13185">
    <property type="entry name" value="GAF_2"/>
    <property type="match status" value="1"/>
</dbReference>
<evidence type="ECO:0000256" key="1">
    <source>
        <dbReference type="ARBA" id="ARBA00023015"/>
    </source>
</evidence>
<protein>
    <submittedName>
        <fullName evidence="7">Helix-turn-helix domain-containing protein</fullName>
    </submittedName>
</protein>
<keyword evidence="2" id="KW-0238">DNA-binding</keyword>
<evidence type="ECO:0000313" key="8">
    <source>
        <dbReference type="Proteomes" id="UP000820669"/>
    </source>
</evidence>
<feature type="region of interest" description="Disordered" evidence="4">
    <location>
        <begin position="334"/>
        <end position="359"/>
    </location>
</feature>
<dbReference type="SMART" id="SM00342">
    <property type="entry name" value="HTH_ARAC"/>
    <property type="match status" value="1"/>
</dbReference>
<dbReference type="InterPro" id="IPR050204">
    <property type="entry name" value="AraC_XylS_family_regulators"/>
</dbReference>
<evidence type="ECO:0000259" key="6">
    <source>
        <dbReference type="PROSITE" id="PS50043"/>
    </source>
</evidence>
<dbReference type="Pfam" id="PF00196">
    <property type="entry name" value="GerE"/>
    <property type="match status" value="1"/>
</dbReference>
<dbReference type="SUPFAM" id="SSF55781">
    <property type="entry name" value="GAF domain-like"/>
    <property type="match status" value="1"/>
</dbReference>
<feature type="domain" description="HTH araC/xylS-type" evidence="5">
    <location>
        <begin position="364"/>
        <end position="465"/>
    </location>
</feature>
<evidence type="ECO:0000256" key="2">
    <source>
        <dbReference type="ARBA" id="ARBA00023125"/>
    </source>
</evidence>
<accession>A0ABX1SAQ0</accession>
<organism evidence="7 8">
    <name type="scientific">Pseudonocardia acidicola</name>
    <dbReference type="NCBI Taxonomy" id="2724939"/>
    <lineage>
        <taxon>Bacteria</taxon>
        <taxon>Bacillati</taxon>
        <taxon>Actinomycetota</taxon>
        <taxon>Actinomycetes</taxon>
        <taxon>Pseudonocardiales</taxon>
        <taxon>Pseudonocardiaceae</taxon>
        <taxon>Pseudonocardia</taxon>
    </lineage>
</organism>
<dbReference type="EMBL" id="JAAXLA010000016">
    <property type="protein sequence ID" value="NMH97897.1"/>
    <property type="molecule type" value="Genomic_DNA"/>
</dbReference>
<dbReference type="Gene3D" id="1.10.10.10">
    <property type="entry name" value="Winged helix-like DNA-binding domain superfamily/Winged helix DNA-binding domain"/>
    <property type="match status" value="1"/>
</dbReference>
<dbReference type="InterPro" id="IPR018060">
    <property type="entry name" value="HTH_AraC"/>
</dbReference>
<keyword evidence="8" id="KW-1185">Reference proteome</keyword>
<dbReference type="PROSITE" id="PS00041">
    <property type="entry name" value="HTH_ARAC_FAMILY_1"/>
    <property type="match status" value="1"/>
</dbReference>